<feature type="transmembrane region" description="Helical" evidence="8">
    <location>
        <begin position="251"/>
        <end position="273"/>
    </location>
</feature>
<dbReference type="EC" id="2.4.-.-" evidence="9"/>
<keyword evidence="5 8" id="KW-0812">Transmembrane</keyword>
<feature type="transmembrane region" description="Helical" evidence="8">
    <location>
        <begin position="85"/>
        <end position="105"/>
    </location>
</feature>
<keyword evidence="6 8" id="KW-1133">Transmembrane helix</keyword>
<feature type="transmembrane region" description="Helical" evidence="8">
    <location>
        <begin position="293"/>
        <end position="313"/>
    </location>
</feature>
<dbReference type="Proteomes" id="UP001257234">
    <property type="component" value="Unassembled WGS sequence"/>
</dbReference>
<comment type="caution">
    <text evidence="9">The sequence shown here is derived from an EMBL/GenBank/DDBJ whole genome shotgun (WGS) entry which is preliminary data.</text>
</comment>
<keyword evidence="10" id="KW-1185">Reference proteome</keyword>
<evidence type="ECO:0000256" key="2">
    <source>
        <dbReference type="ARBA" id="ARBA00022475"/>
    </source>
</evidence>
<protein>
    <submittedName>
        <fullName evidence="9">Glycosyltransferase family 39 protein</fullName>
        <ecNumber evidence="9">2.4.-.-</ecNumber>
    </submittedName>
</protein>
<sequence length="489" mass="56470">MEKSFLKIHLLALFGASLLLIINWPYDLGFTPDSISYLEVARNLTAGDGVVNNEGGLVNHWPPLFALSISFVSLILNIDEVQSGTILMSILFYLFLTVNMNILRLLKVNNLVVLIFGFCLIFSPVSLNFINFLSEGLFLVLLSISFYFFLKWMHNHRTKNLLICALSCSLFFLTRYAGIAFIGCYCLYLFFFNKEKLVHRSKTTLSFVSIFVLGVMPWFIYQTNFEKPKIGREIAAHIIPISKIQDFGITIVRWFLGSKVAIILFAITLILCFLKRKIVMAQVLTIYKMNKNLVQQIFLFLFFYPLLLVISISFFDSYTPINNRILSPLLSFILILFFLFLNLLNENKEKLLFMTSALFLLLSFSISIFPSLKRHYVEGSGYSNKAWVESQTLSYLKKNTNKKPVFSNGIELGKLHLNKDFNMLPRQNEPIAIDKLIKKIKKAEAKVVFFEQVNWRNYLVSGHKLKELVGEDYLLEFKDGFIIENFIDE</sequence>
<feature type="transmembrane region" description="Helical" evidence="8">
    <location>
        <begin position="203"/>
        <end position="221"/>
    </location>
</feature>
<keyword evidence="3 9" id="KW-0328">Glycosyltransferase</keyword>
<gene>
    <name evidence="9" type="ORF">RE431_03500</name>
</gene>
<comment type="subcellular location">
    <subcellularLocation>
        <location evidence="1">Cell membrane</location>
        <topology evidence="1">Multi-pass membrane protein</topology>
    </subcellularLocation>
</comment>
<dbReference type="PANTHER" id="PTHR33908">
    <property type="entry name" value="MANNOSYLTRANSFERASE YKCB-RELATED"/>
    <property type="match status" value="1"/>
</dbReference>
<dbReference type="RefSeq" id="WP_309560564.1">
    <property type="nucleotide sequence ID" value="NZ_JAVJIU010000001.1"/>
</dbReference>
<name>A0ABU1ENZ0_9FLAO</name>
<feature type="transmembrane region" description="Helical" evidence="8">
    <location>
        <begin position="111"/>
        <end position="130"/>
    </location>
</feature>
<organism evidence="9 10">
    <name type="scientific">Christiangramia sediminicola</name>
    <dbReference type="NCBI Taxonomy" id="3073267"/>
    <lineage>
        <taxon>Bacteria</taxon>
        <taxon>Pseudomonadati</taxon>
        <taxon>Bacteroidota</taxon>
        <taxon>Flavobacteriia</taxon>
        <taxon>Flavobacteriales</taxon>
        <taxon>Flavobacteriaceae</taxon>
        <taxon>Christiangramia</taxon>
    </lineage>
</organism>
<evidence type="ECO:0000256" key="6">
    <source>
        <dbReference type="ARBA" id="ARBA00022989"/>
    </source>
</evidence>
<feature type="transmembrane region" description="Helical" evidence="8">
    <location>
        <begin position="325"/>
        <end position="344"/>
    </location>
</feature>
<keyword evidence="4 9" id="KW-0808">Transferase</keyword>
<evidence type="ECO:0000256" key="1">
    <source>
        <dbReference type="ARBA" id="ARBA00004651"/>
    </source>
</evidence>
<keyword evidence="2" id="KW-1003">Cell membrane</keyword>
<evidence type="ECO:0000256" key="8">
    <source>
        <dbReference type="SAM" id="Phobius"/>
    </source>
</evidence>
<evidence type="ECO:0000313" key="9">
    <source>
        <dbReference type="EMBL" id="MDR5589689.1"/>
    </source>
</evidence>
<evidence type="ECO:0000256" key="5">
    <source>
        <dbReference type="ARBA" id="ARBA00022692"/>
    </source>
</evidence>
<dbReference type="GO" id="GO:0016757">
    <property type="term" value="F:glycosyltransferase activity"/>
    <property type="evidence" value="ECO:0007669"/>
    <property type="project" value="UniProtKB-KW"/>
</dbReference>
<evidence type="ECO:0000313" key="10">
    <source>
        <dbReference type="Proteomes" id="UP001257234"/>
    </source>
</evidence>
<evidence type="ECO:0000256" key="4">
    <source>
        <dbReference type="ARBA" id="ARBA00022679"/>
    </source>
</evidence>
<evidence type="ECO:0000256" key="7">
    <source>
        <dbReference type="ARBA" id="ARBA00023136"/>
    </source>
</evidence>
<accession>A0ABU1ENZ0</accession>
<dbReference type="PANTHER" id="PTHR33908:SF11">
    <property type="entry name" value="MEMBRANE PROTEIN"/>
    <property type="match status" value="1"/>
</dbReference>
<evidence type="ECO:0000256" key="3">
    <source>
        <dbReference type="ARBA" id="ARBA00022676"/>
    </source>
</evidence>
<reference evidence="10" key="1">
    <citation type="submission" date="2023-07" db="EMBL/GenBank/DDBJ databases">
        <title>Christiangramia sp. SM2212., a novel bacterium of the family Flavobacteriaceae isolated from the sea sediment.</title>
        <authorList>
            <person name="Wang J."/>
            <person name="Zhang X."/>
        </authorList>
    </citation>
    <scope>NUCLEOTIDE SEQUENCE [LARGE SCALE GENOMIC DNA]</scope>
    <source>
        <strain evidence="10">SM2212</strain>
    </source>
</reference>
<proteinExistence type="predicted"/>
<keyword evidence="7 8" id="KW-0472">Membrane</keyword>
<feature type="transmembrane region" description="Helical" evidence="8">
    <location>
        <begin position="160"/>
        <end position="191"/>
    </location>
</feature>
<dbReference type="InterPro" id="IPR050297">
    <property type="entry name" value="LipidA_mod_glycosyltrf_83"/>
</dbReference>
<feature type="transmembrane region" description="Helical" evidence="8">
    <location>
        <begin position="351"/>
        <end position="372"/>
    </location>
</feature>
<dbReference type="EMBL" id="JAVJIU010000001">
    <property type="protein sequence ID" value="MDR5589689.1"/>
    <property type="molecule type" value="Genomic_DNA"/>
</dbReference>